<dbReference type="InterPro" id="IPR006791">
    <property type="entry name" value="Pox_D2"/>
</dbReference>
<evidence type="ECO:0000313" key="6">
    <source>
        <dbReference type="Proteomes" id="UP000142477"/>
    </source>
</evidence>
<evidence type="ECO:0000313" key="5">
    <source>
        <dbReference type="EMBL" id="ALA62485.1"/>
    </source>
</evidence>
<keyword evidence="3" id="KW-0426">Late protein</keyword>
<dbReference type="GeneID" id="26122801"/>
<reference evidence="5 6" key="1">
    <citation type="journal article" date="2015" name="Infect. Genet. Evol.">
        <title>Unique genomic organization of a novel Avipoxvirus detected in turkey (Meleagris gallopavo).</title>
        <authorList>
            <person name="Banyai K."/>
            <person name="Palya V."/>
            <person name="Denes B."/>
            <person name="Glavits R."/>
            <person name="Ivanics E."/>
            <person name="Horvath B."/>
            <person name="Farkas S.L."/>
            <person name="Marton S."/>
            <person name="Balint A."/>
            <person name="Gyuranecz M."/>
            <person name="Erdelyi K."/>
            <person name="Dan A."/>
        </authorList>
    </citation>
    <scope>NUCLEOTIDE SEQUENCE [LARGE SCALE GENOMIC DNA]</scope>
    <source>
        <strain evidence="5 6">TKPV-HU1124/2011</strain>
    </source>
</reference>
<protein>
    <submittedName>
        <fullName evidence="5">Virion protein</fullName>
    </submittedName>
</protein>
<keyword evidence="6" id="KW-1185">Reference proteome</keyword>
<sequence>MEINLIHVYDVLNNNIVFQWDIDNILNKNYIVVSYSNDGKLHAIYNFEKIARFDSGNIYQQVKYVYKNNKKYLDILFPSKDILNSFNEEIAVHVENTSLQASNQCHPKMVLLELFNSFKANKPLPNYYYYTRL</sequence>
<dbReference type="OrthoDB" id="24754at10239"/>
<keyword evidence="2" id="KW-0946">Virion</keyword>
<evidence type="ECO:0000256" key="3">
    <source>
        <dbReference type="ARBA" id="ARBA00022921"/>
    </source>
</evidence>
<dbReference type="RefSeq" id="YP_009177132.1">
    <property type="nucleotide sequence ID" value="NC_028238.1"/>
</dbReference>
<proteinExistence type="predicted"/>
<name>A0A0M3ZHK8_9POXV</name>
<evidence type="ECO:0000256" key="4">
    <source>
        <dbReference type="ARBA" id="ARBA00024939"/>
    </source>
</evidence>
<dbReference type="Proteomes" id="UP000142477">
    <property type="component" value="Segment"/>
</dbReference>
<organism evidence="5 6">
    <name type="scientific">Turkeypox virus</name>
    <dbReference type="NCBI Taxonomy" id="336486"/>
    <lineage>
        <taxon>Viruses</taxon>
        <taxon>Varidnaviria</taxon>
        <taxon>Bamfordvirae</taxon>
        <taxon>Nucleocytoviricota</taxon>
        <taxon>Pokkesviricetes</taxon>
        <taxon>Chitovirales</taxon>
        <taxon>Poxviridae</taxon>
        <taxon>Chordopoxvirinae</taxon>
        <taxon>Avipoxvirus</taxon>
        <taxon>Avipoxvirus turkeypox</taxon>
    </lineage>
</organism>
<evidence type="ECO:0000256" key="1">
    <source>
        <dbReference type="ARBA" id="ARBA00004328"/>
    </source>
</evidence>
<comment type="function">
    <text evidence="4">Late protein which is part of a large complex required for early virion morphogenesis. This complex participates in the formation of virosomes and the incorporation of virosomal contents into nascent immature virions.</text>
</comment>
<accession>A0A0M3ZHK8</accession>
<dbReference type="Pfam" id="PF04701">
    <property type="entry name" value="Pox_D2"/>
    <property type="match status" value="1"/>
</dbReference>
<dbReference type="EMBL" id="KP728110">
    <property type="protein sequence ID" value="ALA62485.1"/>
    <property type="molecule type" value="Genomic_DNA"/>
</dbReference>
<evidence type="ECO:0000256" key="2">
    <source>
        <dbReference type="ARBA" id="ARBA00022844"/>
    </source>
</evidence>
<dbReference type="KEGG" id="vg:26122801"/>
<comment type="subcellular location">
    <subcellularLocation>
        <location evidence="1">Virion</location>
    </subcellularLocation>
</comment>
<dbReference type="GO" id="GO:0044423">
    <property type="term" value="C:virion component"/>
    <property type="evidence" value="ECO:0007669"/>
    <property type="project" value="UniProtKB-KW"/>
</dbReference>